<evidence type="ECO:0000256" key="1">
    <source>
        <dbReference type="SAM" id="MobiDB-lite"/>
    </source>
</evidence>
<feature type="compositionally biased region" description="Basic and acidic residues" evidence="1">
    <location>
        <begin position="66"/>
        <end position="77"/>
    </location>
</feature>
<gene>
    <name evidence="2" type="ORF">PMIN01_09760</name>
</gene>
<evidence type="ECO:0000313" key="3">
    <source>
        <dbReference type="Proteomes" id="UP000756921"/>
    </source>
</evidence>
<proteinExistence type="predicted"/>
<protein>
    <submittedName>
        <fullName evidence="2">Uncharacterized protein</fullName>
    </submittedName>
</protein>
<sequence>MPHLSKHLPNILFIFNSESPNHPPPATAVEVSAKNEPHYNAAALTRPRLPLNHLQTTGASGASNDAMHKSASRIEQD</sequence>
<comment type="caution">
    <text evidence="2">The sequence shown here is derived from an EMBL/GenBank/DDBJ whole genome shotgun (WGS) entry which is preliminary data.</text>
</comment>
<evidence type="ECO:0000313" key="2">
    <source>
        <dbReference type="EMBL" id="KAF9731831.1"/>
    </source>
</evidence>
<dbReference type="Proteomes" id="UP000756921">
    <property type="component" value="Unassembled WGS sequence"/>
</dbReference>
<accession>A0A9P6KML4</accession>
<name>A0A9P6KML4_9PLEO</name>
<dbReference type="AlphaFoldDB" id="A0A9P6KML4"/>
<keyword evidence="3" id="KW-1185">Reference proteome</keyword>
<feature type="compositionally biased region" description="Polar residues" evidence="1">
    <location>
        <begin position="53"/>
        <end position="63"/>
    </location>
</feature>
<dbReference type="EMBL" id="WJXW01000011">
    <property type="protein sequence ID" value="KAF9731831.1"/>
    <property type="molecule type" value="Genomic_DNA"/>
</dbReference>
<feature type="region of interest" description="Disordered" evidence="1">
    <location>
        <begin position="49"/>
        <end position="77"/>
    </location>
</feature>
<reference evidence="2" key="1">
    <citation type="journal article" date="2020" name="Mol. Plant Microbe Interact.">
        <title>Genome Sequence of the Biocontrol Agent Coniothyrium minitans strain Conio (IMI 134523).</title>
        <authorList>
            <person name="Patel D."/>
            <person name="Shittu T.A."/>
            <person name="Baroncelli R."/>
            <person name="Muthumeenakshi S."/>
            <person name="Osborne T.H."/>
            <person name="Janganan T.K."/>
            <person name="Sreenivasaprasad S."/>
        </authorList>
    </citation>
    <scope>NUCLEOTIDE SEQUENCE</scope>
    <source>
        <strain evidence="2">Conio</strain>
    </source>
</reference>
<organism evidence="2 3">
    <name type="scientific">Paraphaeosphaeria minitans</name>
    <dbReference type="NCBI Taxonomy" id="565426"/>
    <lineage>
        <taxon>Eukaryota</taxon>
        <taxon>Fungi</taxon>
        <taxon>Dikarya</taxon>
        <taxon>Ascomycota</taxon>
        <taxon>Pezizomycotina</taxon>
        <taxon>Dothideomycetes</taxon>
        <taxon>Pleosporomycetidae</taxon>
        <taxon>Pleosporales</taxon>
        <taxon>Massarineae</taxon>
        <taxon>Didymosphaeriaceae</taxon>
        <taxon>Paraphaeosphaeria</taxon>
    </lineage>
</organism>